<evidence type="ECO:0000256" key="1">
    <source>
        <dbReference type="SAM" id="MobiDB-lite"/>
    </source>
</evidence>
<gene>
    <name evidence="2" type="ORF">OEA41_003054</name>
</gene>
<comment type="caution">
    <text evidence="2">The sequence shown here is derived from an EMBL/GenBank/DDBJ whole genome shotgun (WGS) entry which is preliminary data.</text>
</comment>
<sequence>MSHGRYPGTKALRIAAESLVVTVSQQRQMSTSQQIKAMNQSATTTCARYHSLYNGCLIANRGSETACSDPQLGYLMCSNYTMQAYAYCGCYYNDPANLTSCANGELQSKAASSQTLVPGSTLPTPTSASSTVPPIPPISIYPVESANAITNAPPPPPGPPLSAGTRAVVSTISTTSVAIISGPATVYLSTYTSVYVTTLYYCGDLPCPTSTSTFSTTITTTIDAPGVAAPSKVDAPSIEKSLITEDLTYTTTITGSDFTTAGTGTSETVDTVYIDPAPIDPAHAAPDPAQPEVSERTTEARPSPAETAAAGNGAGGKGGVCLGKLRKRTRVVIVEG</sequence>
<keyword evidence="3" id="KW-1185">Reference proteome</keyword>
<evidence type="ECO:0000313" key="3">
    <source>
        <dbReference type="Proteomes" id="UP001276659"/>
    </source>
</evidence>
<dbReference type="AlphaFoldDB" id="A0AAD9Z421"/>
<dbReference type="EMBL" id="JASNWA010000008">
    <property type="protein sequence ID" value="KAK3170970.1"/>
    <property type="molecule type" value="Genomic_DNA"/>
</dbReference>
<evidence type="ECO:0000313" key="2">
    <source>
        <dbReference type="EMBL" id="KAK3170970.1"/>
    </source>
</evidence>
<feature type="region of interest" description="Disordered" evidence="1">
    <location>
        <begin position="276"/>
        <end position="320"/>
    </location>
</feature>
<feature type="compositionally biased region" description="Low complexity" evidence="1">
    <location>
        <begin position="276"/>
        <end position="287"/>
    </location>
</feature>
<reference evidence="2" key="1">
    <citation type="submission" date="2022-11" db="EMBL/GenBank/DDBJ databases">
        <title>Chromosomal genome sequence assembly and mating type (MAT) locus characterization of the leprose asexual lichenized fungus Lepraria neglecta (Nyl.) Erichsen.</title>
        <authorList>
            <person name="Allen J.L."/>
            <person name="Pfeffer B."/>
        </authorList>
    </citation>
    <scope>NUCLEOTIDE SEQUENCE</scope>
    <source>
        <strain evidence="2">Allen 5258</strain>
    </source>
</reference>
<accession>A0AAD9Z421</accession>
<protein>
    <submittedName>
        <fullName evidence="2">Uncharacterized protein</fullName>
    </submittedName>
</protein>
<dbReference type="Proteomes" id="UP001276659">
    <property type="component" value="Unassembled WGS sequence"/>
</dbReference>
<proteinExistence type="predicted"/>
<organism evidence="2 3">
    <name type="scientific">Lepraria neglecta</name>
    <dbReference type="NCBI Taxonomy" id="209136"/>
    <lineage>
        <taxon>Eukaryota</taxon>
        <taxon>Fungi</taxon>
        <taxon>Dikarya</taxon>
        <taxon>Ascomycota</taxon>
        <taxon>Pezizomycotina</taxon>
        <taxon>Lecanoromycetes</taxon>
        <taxon>OSLEUM clade</taxon>
        <taxon>Lecanoromycetidae</taxon>
        <taxon>Lecanorales</taxon>
        <taxon>Lecanorineae</taxon>
        <taxon>Stereocaulaceae</taxon>
        <taxon>Lepraria</taxon>
    </lineage>
</organism>
<name>A0AAD9Z421_9LECA</name>